<evidence type="ECO:0000256" key="12">
    <source>
        <dbReference type="PIRSR" id="PIRSR000853-1"/>
    </source>
</evidence>
<feature type="binding site" evidence="13">
    <location>
        <position position="561"/>
    </location>
    <ligand>
        <name>substrate</name>
    </ligand>
</feature>
<evidence type="ECO:0000256" key="3">
    <source>
        <dbReference type="ARBA" id="ARBA00011994"/>
    </source>
</evidence>
<evidence type="ECO:0000256" key="4">
    <source>
        <dbReference type="ARBA" id="ARBA00020138"/>
    </source>
</evidence>
<dbReference type="InterPro" id="IPR018274">
    <property type="entry name" value="PEP_util_AS"/>
</dbReference>
<feature type="binding site" evidence="13">
    <location>
        <position position="767"/>
    </location>
    <ligand>
        <name>substrate</name>
    </ligand>
</feature>
<dbReference type="InterPro" id="IPR013815">
    <property type="entry name" value="ATP_grasp_subdomain_1"/>
</dbReference>
<feature type="binding site" evidence="14">
    <location>
        <position position="744"/>
    </location>
    <ligand>
        <name>Mg(2+)</name>
        <dbReference type="ChEBI" id="CHEBI:18420"/>
    </ligand>
</feature>
<keyword evidence="7" id="KW-0547">Nucleotide-binding</keyword>
<comment type="caution">
    <text evidence="18">The sequence shown here is derived from an EMBL/GenBank/DDBJ whole genome shotgun (WGS) entry which is preliminary data.</text>
</comment>
<evidence type="ECO:0000256" key="10">
    <source>
        <dbReference type="ARBA" id="ARBA00022842"/>
    </source>
</evidence>
<evidence type="ECO:0000256" key="6">
    <source>
        <dbReference type="ARBA" id="ARBA00022723"/>
    </source>
</evidence>
<dbReference type="InterPro" id="IPR002192">
    <property type="entry name" value="PPDK_AMP/ATP-bd"/>
</dbReference>
<evidence type="ECO:0000256" key="2">
    <source>
        <dbReference type="ARBA" id="ARBA00007837"/>
    </source>
</evidence>
<comment type="catalytic activity">
    <reaction evidence="11">
        <text>pyruvate + phosphate + ATP = phosphoenolpyruvate + AMP + diphosphate + H(+)</text>
        <dbReference type="Rhea" id="RHEA:10756"/>
        <dbReference type="ChEBI" id="CHEBI:15361"/>
        <dbReference type="ChEBI" id="CHEBI:15378"/>
        <dbReference type="ChEBI" id="CHEBI:30616"/>
        <dbReference type="ChEBI" id="CHEBI:33019"/>
        <dbReference type="ChEBI" id="CHEBI:43474"/>
        <dbReference type="ChEBI" id="CHEBI:58702"/>
        <dbReference type="ChEBI" id="CHEBI:456215"/>
        <dbReference type="EC" id="2.7.9.1"/>
    </reaction>
</comment>
<keyword evidence="5 18" id="KW-0808">Transferase</keyword>
<evidence type="ECO:0000256" key="14">
    <source>
        <dbReference type="PIRSR" id="PIRSR000853-3"/>
    </source>
</evidence>
<dbReference type="InterPro" id="IPR010121">
    <property type="entry name" value="Pyruvate_phosphate_dikinase"/>
</dbReference>
<evidence type="ECO:0000259" key="17">
    <source>
        <dbReference type="Pfam" id="PF02896"/>
    </source>
</evidence>
<dbReference type="Proteomes" id="UP000571018">
    <property type="component" value="Unassembled WGS sequence"/>
</dbReference>
<dbReference type="PANTHER" id="PTHR22931:SF9">
    <property type="entry name" value="PYRUVATE, PHOSPHATE DIKINASE 1, CHLOROPLASTIC"/>
    <property type="match status" value="1"/>
</dbReference>
<feature type="binding site" evidence="13">
    <location>
        <position position="766"/>
    </location>
    <ligand>
        <name>substrate</name>
    </ligand>
</feature>
<feature type="domain" description="PEP-utilising enzyme C-terminal" evidence="17">
    <location>
        <begin position="520"/>
        <end position="868"/>
    </location>
</feature>
<comment type="cofactor">
    <cofactor evidence="1 11 14">
        <name>Mg(2+)</name>
        <dbReference type="ChEBI" id="CHEBI:18420"/>
    </cofactor>
</comment>
<reference evidence="18 19" key="1">
    <citation type="submission" date="2020-06" db="EMBL/GenBank/DDBJ databases">
        <title>Reclassification of Facklamia ignava, Facklamia soureckii and Facklami tabacinasalis as Falseniella iganva gen. nov., comb. nov., Hutsoniella ignava gen. nov., comb. nov., and Ruoffia tabacinasalis gen. nov., comb. nov and description of Ruoffia haltotolerans sp. nov., isolated from hypersaline Inland Sea of Qatar.</title>
        <authorList>
            <person name="Fotedar R."/>
            <person name="Sankaranarayanan K."/>
            <person name="Lawson P."/>
            <person name="Caldwell M."/>
            <person name="Zeyara A."/>
            <person name="Al Malki A."/>
            <person name="Ali M."/>
        </authorList>
    </citation>
    <scope>NUCLEOTIDE SEQUENCE [LARGE SCALE GENOMIC DNA]</scope>
    <source>
        <strain evidence="18 19">INB8</strain>
    </source>
</reference>
<dbReference type="Gene3D" id="3.20.20.60">
    <property type="entry name" value="Phosphoenolpyruvate-binding domains"/>
    <property type="match status" value="1"/>
</dbReference>
<dbReference type="GO" id="GO:0050242">
    <property type="term" value="F:pyruvate, phosphate dikinase activity"/>
    <property type="evidence" value="ECO:0007669"/>
    <property type="project" value="UniProtKB-UniRule"/>
</dbReference>
<keyword evidence="6 14" id="KW-0479">Metal-binding</keyword>
<feature type="binding site" evidence="13">
    <location>
        <position position="768"/>
    </location>
    <ligand>
        <name>substrate</name>
    </ligand>
</feature>
<dbReference type="Gene3D" id="3.30.470.20">
    <property type="entry name" value="ATP-grasp fold, B domain"/>
    <property type="match status" value="1"/>
</dbReference>
<organism evidence="18 19">
    <name type="scientific">Ruoffia halotolerans</name>
    <dbReference type="NCBI Taxonomy" id="2748684"/>
    <lineage>
        <taxon>Bacteria</taxon>
        <taxon>Bacillati</taxon>
        <taxon>Bacillota</taxon>
        <taxon>Bacilli</taxon>
        <taxon>Lactobacillales</taxon>
        <taxon>Aerococcaceae</taxon>
        <taxon>Ruoffia</taxon>
    </lineage>
</organism>
<keyword evidence="19" id="KW-1185">Reference proteome</keyword>
<feature type="binding site" evidence="13">
    <location>
        <position position="617"/>
    </location>
    <ligand>
        <name>substrate</name>
    </ligand>
</feature>
<dbReference type="InterPro" id="IPR040442">
    <property type="entry name" value="Pyrv_kinase-like_dom_sf"/>
</dbReference>
<dbReference type="AlphaFoldDB" id="A0A839A7K2"/>
<feature type="domain" description="Pyruvate phosphate dikinase AMP/ATP-binding" evidence="16">
    <location>
        <begin position="61"/>
        <end position="289"/>
    </location>
</feature>
<evidence type="ECO:0000313" key="19">
    <source>
        <dbReference type="Proteomes" id="UP000571018"/>
    </source>
</evidence>
<feature type="binding site" evidence="13">
    <location>
        <position position="744"/>
    </location>
    <ligand>
        <name>substrate</name>
    </ligand>
</feature>
<dbReference type="Gene3D" id="3.30.1490.20">
    <property type="entry name" value="ATP-grasp fold, A domain"/>
    <property type="match status" value="1"/>
</dbReference>
<dbReference type="NCBIfam" id="NF004531">
    <property type="entry name" value="PRK05878.1"/>
    <property type="match status" value="1"/>
</dbReference>
<feature type="binding site" evidence="13">
    <location>
        <position position="765"/>
    </location>
    <ligand>
        <name>substrate</name>
    </ligand>
</feature>
<dbReference type="Pfam" id="PF01326">
    <property type="entry name" value="PPDK_N"/>
    <property type="match status" value="2"/>
</dbReference>
<dbReference type="GO" id="GO:0046872">
    <property type="term" value="F:metal ion binding"/>
    <property type="evidence" value="ECO:0007669"/>
    <property type="project" value="UniProtKB-UniRule"/>
</dbReference>
<keyword evidence="9" id="KW-0067">ATP-binding</keyword>
<dbReference type="PANTHER" id="PTHR22931">
    <property type="entry name" value="PHOSPHOENOLPYRUVATE DIKINASE-RELATED"/>
    <property type="match status" value="1"/>
</dbReference>
<feature type="binding site" evidence="14">
    <location>
        <position position="768"/>
    </location>
    <ligand>
        <name>Mg(2+)</name>
        <dbReference type="ChEBI" id="CHEBI:18420"/>
    </ligand>
</feature>
<dbReference type="EC" id="2.7.9.1" evidence="3 11"/>
<dbReference type="PROSITE" id="PS00370">
    <property type="entry name" value="PEP_ENZYMES_PHOS_SITE"/>
    <property type="match status" value="1"/>
</dbReference>
<evidence type="ECO:0000259" key="15">
    <source>
        <dbReference type="Pfam" id="PF00391"/>
    </source>
</evidence>
<evidence type="ECO:0000256" key="8">
    <source>
        <dbReference type="ARBA" id="ARBA00022777"/>
    </source>
</evidence>
<dbReference type="GO" id="GO:0005524">
    <property type="term" value="F:ATP binding"/>
    <property type="evidence" value="ECO:0007669"/>
    <property type="project" value="UniProtKB-UniRule"/>
</dbReference>
<comment type="similarity">
    <text evidence="2 11">Belongs to the PEP-utilizing enzyme family.</text>
</comment>
<dbReference type="SUPFAM" id="SSF51621">
    <property type="entry name" value="Phosphoenolpyruvate/pyruvate domain"/>
    <property type="match status" value="1"/>
</dbReference>
<keyword evidence="8 18" id="KW-0418">Kinase</keyword>
<evidence type="ECO:0000313" key="18">
    <source>
        <dbReference type="EMBL" id="MBA5729708.1"/>
    </source>
</evidence>
<evidence type="ECO:0000256" key="5">
    <source>
        <dbReference type="ARBA" id="ARBA00022679"/>
    </source>
</evidence>
<keyword evidence="18" id="KW-0670">Pyruvate</keyword>
<feature type="active site" description="Tele-phosphohistidine intermediate" evidence="12">
    <location>
        <position position="455"/>
    </location>
</feature>
<proteinExistence type="inferred from homology"/>
<feature type="domain" description="PEP-utilising enzyme mobile" evidence="15">
    <location>
        <begin position="422"/>
        <end position="503"/>
    </location>
</feature>
<dbReference type="InterPro" id="IPR036637">
    <property type="entry name" value="Phosphohistidine_dom_sf"/>
</dbReference>
<evidence type="ECO:0000256" key="9">
    <source>
        <dbReference type="ARBA" id="ARBA00022840"/>
    </source>
</evidence>
<dbReference type="Pfam" id="PF02896">
    <property type="entry name" value="PEP-utilizers_C"/>
    <property type="match status" value="1"/>
</dbReference>
<evidence type="ECO:0000256" key="11">
    <source>
        <dbReference type="PIRNR" id="PIRNR000853"/>
    </source>
</evidence>
<gene>
    <name evidence="18" type="ORF">HW423_07910</name>
</gene>
<dbReference type="Gene3D" id="1.20.80.30">
    <property type="match status" value="1"/>
</dbReference>
<evidence type="ECO:0000256" key="7">
    <source>
        <dbReference type="ARBA" id="ARBA00022741"/>
    </source>
</evidence>
<dbReference type="GO" id="GO:0016301">
    <property type="term" value="F:kinase activity"/>
    <property type="evidence" value="ECO:0007669"/>
    <property type="project" value="UniProtKB-UniRule"/>
</dbReference>
<dbReference type="Gene3D" id="3.50.30.10">
    <property type="entry name" value="Phosphohistidine domain"/>
    <property type="match status" value="1"/>
</dbReference>
<sequence>MMQHVYDFSEGSLEMKELLGGKGSNLAEMTRLGLPVPKGFVITTATCIDYLEQGEELDSMTQSEINAALIRLEESSEKGFSDTENLLLVSVRSGATVSMPGMMDTILNVGLNDANVACFAQITQDERFAYDCYRRLLQMYGNVVYGIDMKHFDNILNQVKRNKRYSQDFQLTADDLKDLITQYKEIYINLAGKAFPQDVKAQIMGAVEAVFKSWNNDRAKIYRKLNNIPDSIGTAVTIQEMVFGNKNKESGTGVLFTRNPSTGEDQLYGEFLLNAQGEDVVAGIRTPISINRLNESMPEIYTELLDMTNKLEQHYKDMQDVEFTIEDRKLHLLQTRNGKRGAKSAFKIAVDFVNEGILTKEEALLTIDPESINQLLHPTFDEKDLAQAELVTDNGLPASPGAAMGHVVFDAGTAKEWSALGKPVILVRHETSPEDIEGMSVSEAIVTNHGGMTSHAAVVARGMGKCCVAGCDVLEINEEQKSLRYPGGSLVEGDIISVDGDTGSLYVGAIQTRNSDLDENYHTVMSWANDIAIVKVRMNAETPLDIQAGLDFGATGIGLVRTEHMFFKPEPLRELRRFILSNSDKERKDAIGSILIHQQSDFREIFELIQDKPTVIRLLDMPLHEFLPNSKQDIELVASQQNVAVEDISQRLTGLKELNPMLGHRGCRLATTYPGLYLMQAEAIMLAAIELNNKGIAVKPEIMIPLVSTERETAYLREIIQERIETLLEEHQVQVAYTIGAMIETPRASLIADKIAQHSDFCSFGTNDLTQMAFGYSRDDAGKFLNQYVNEGVLAYDPFQRVDEEGVGALLKIAIENIKKVNSTMKLGICGEHGGNPKSVELFASLGFSYVSCSPYRIPIARMAAAQSAIKLNQ</sequence>
<evidence type="ECO:0000256" key="1">
    <source>
        <dbReference type="ARBA" id="ARBA00001946"/>
    </source>
</evidence>
<protein>
    <recommendedName>
        <fullName evidence="4 11">Pyruvate, phosphate dikinase</fullName>
        <ecNumber evidence="3 11">2.7.9.1</ecNumber>
    </recommendedName>
</protein>
<dbReference type="Pfam" id="PF00391">
    <property type="entry name" value="PEP-utilizers"/>
    <property type="match status" value="1"/>
</dbReference>
<accession>A0A839A7K2</accession>
<feature type="active site" description="Proton donor" evidence="12">
    <location>
        <position position="830"/>
    </location>
</feature>
<evidence type="ECO:0000259" key="16">
    <source>
        <dbReference type="Pfam" id="PF01326"/>
    </source>
</evidence>
<dbReference type="PIRSF" id="PIRSF000853">
    <property type="entry name" value="PPDK"/>
    <property type="match status" value="1"/>
</dbReference>
<keyword evidence="10 14" id="KW-0460">Magnesium</keyword>
<evidence type="ECO:0000256" key="13">
    <source>
        <dbReference type="PIRSR" id="PIRSR000853-2"/>
    </source>
</evidence>
<dbReference type="InterPro" id="IPR000121">
    <property type="entry name" value="PEP_util_C"/>
</dbReference>
<dbReference type="SUPFAM" id="SSF52009">
    <property type="entry name" value="Phosphohistidine domain"/>
    <property type="match status" value="1"/>
</dbReference>
<name>A0A839A7K2_9LACT</name>
<dbReference type="InterPro" id="IPR008279">
    <property type="entry name" value="PEP-util_enz_mobile_dom"/>
</dbReference>
<dbReference type="NCBIfam" id="TIGR01828">
    <property type="entry name" value="pyru_phos_dikin"/>
    <property type="match status" value="1"/>
</dbReference>
<dbReference type="Gene3D" id="1.10.189.10">
    <property type="entry name" value="Pyruvate Phosphate Dikinase, domain 2"/>
    <property type="match status" value="1"/>
</dbReference>
<dbReference type="EMBL" id="JACAOA010000021">
    <property type="protein sequence ID" value="MBA5729708.1"/>
    <property type="molecule type" value="Genomic_DNA"/>
</dbReference>
<dbReference type="InterPro" id="IPR015813">
    <property type="entry name" value="Pyrv/PenolPyrv_kinase-like_dom"/>
</dbReference>
<feature type="domain" description="Pyruvate phosphate dikinase AMP/ATP-binding" evidence="16">
    <location>
        <begin position="302"/>
        <end position="347"/>
    </location>
</feature>
<dbReference type="SUPFAM" id="SSF56059">
    <property type="entry name" value="Glutathione synthetase ATP-binding domain-like"/>
    <property type="match status" value="1"/>
</dbReference>